<evidence type="ECO:0000313" key="1">
    <source>
        <dbReference type="EMBL" id="CAL1714451.1"/>
    </source>
</evidence>
<proteinExistence type="predicted"/>
<dbReference type="Proteomes" id="UP001497453">
    <property type="component" value="Chromosome 8"/>
</dbReference>
<gene>
    <name evidence="1" type="ORF">GFSPODELE1_LOCUS9778</name>
</gene>
<sequence length="254" mass="28428">MRHFLKTIYNFSYFRPGMKAKFPVVAAVLRLSTKYEAPALRQRAIDLLATAYPSTLAAWDTRSRLRLVPPFEAEIGSLFALAIETDVRAILPGLYYAASKRSLSAMLTELHSLPLNETVRQDVISKFVVGQDKLHRAEIKHILLFLDPSYQRAGCRTATDIGRLQSQASACILKTVDVTESYQQWCNDHPNDVGASLFVCEICCTLVANTIKEGRQKIWDSLPEMFGLPAWETLLAENDLEETIGPDSGKTFDA</sequence>
<name>A0ABP1E302_9APHY</name>
<keyword evidence="2" id="KW-1185">Reference proteome</keyword>
<organism evidence="1 2">
    <name type="scientific">Somion occarium</name>
    <dbReference type="NCBI Taxonomy" id="3059160"/>
    <lineage>
        <taxon>Eukaryota</taxon>
        <taxon>Fungi</taxon>
        <taxon>Dikarya</taxon>
        <taxon>Basidiomycota</taxon>
        <taxon>Agaricomycotina</taxon>
        <taxon>Agaricomycetes</taxon>
        <taxon>Polyporales</taxon>
        <taxon>Cerrenaceae</taxon>
        <taxon>Somion</taxon>
    </lineage>
</organism>
<evidence type="ECO:0000313" key="2">
    <source>
        <dbReference type="Proteomes" id="UP001497453"/>
    </source>
</evidence>
<dbReference type="EMBL" id="OZ037951">
    <property type="protein sequence ID" value="CAL1714451.1"/>
    <property type="molecule type" value="Genomic_DNA"/>
</dbReference>
<reference evidence="2" key="1">
    <citation type="submission" date="2024-04" db="EMBL/GenBank/DDBJ databases">
        <authorList>
            <person name="Shaw F."/>
            <person name="Minotto A."/>
        </authorList>
    </citation>
    <scope>NUCLEOTIDE SEQUENCE [LARGE SCALE GENOMIC DNA]</scope>
</reference>
<protein>
    <submittedName>
        <fullName evidence="1">Uncharacterized protein</fullName>
    </submittedName>
</protein>
<accession>A0ABP1E302</accession>